<dbReference type="Pfam" id="PF03819">
    <property type="entry name" value="MazG"/>
    <property type="match status" value="2"/>
</dbReference>
<protein>
    <recommendedName>
        <fullName evidence="4">Nucleoside triphosphate pyrophosphohydrolase</fullName>
        <ecNumber evidence="3">3.6.1.8</ecNumber>
    </recommendedName>
</protein>
<evidence type="ECO:0000259" key="5">
    <source>
        <dbReference type="Pfam" id="PF03819"/>
    </source>
</evidence>
<dbReference type="SUPFAM" id="SSF101386">
    <property type="entry name" value="all-alpha NTP pyrophosphatases"/>
    <property type="match status" value="2"/>
</dbReference>
<evidence type="ECO:0000256" key="1">
    <source>
        <dbReference type="ARBA" id="ARBA00052141"/>
    </source>
</evidence>
<comment type="caution">
    <text evidence="6">The sequence shown here is derived from an EMBL/GenBank/DDBJ whole genome shotgun (WGS) entry which is preliminary data.</text>
</comment>
<keyword evidence="7" id="KW-1185">Reference proteome</keyword>
<dbReference type="CDD" id="cd11529">
    <property type="entry name" value="NTP-PPase_MazG_Cterm"/>
    <property type="match status" value="1"/>
</dbReference>
<gene>
    <name evidence="6" type="primary">mazG</name>
    <name evidence="6" type="ORF">LZG35_17370</name>
</gene>
<dbReference type="FunFam" id="1.10.287.1080:FF:000001">
    <property type="entry name" value="Nucleoside triphosphate pyrophosphohydrolase"/>
    <property type="match status" value="1"/>
</dbReference>
<evidence type="ECO:0000256" key="2">
    <source>
        <dbReference type="ARBA" id="ARBA00061115"/>
    </source>
</evidence>
<dbReference type="Proteomes" id="UP001107961">
    <property type="component" value="Unassembled WGS sequence"/>
</dbReference>
<feature type="domain" description="NTP pyrophosphohydrolase MazG-like" evidence="5">
    <location>
        <begin position="41"/>
        <end position="114"/>
    </location>
</feature>
<dbReference type="InterPro" id="IPR048015">
    <property type="entry name" value="NTP-PPase_MazG-like_N"/>
</dbReference>
<accession>A0A9Q3W7N5</accession>
<dbReference type="GO" id="GO:0047693">
    <property type="term" value="F:ATP diphosphatase activity"/>
    <property type="evidence" value="ECO:0007669"/>
    <property type="project" value="UniProtKB-EC"/>
</dbReference>
<dbReference type="NCBIfam" id="NF007113">
    <property type="entry name" value="PRK09562.1"/>
    <property type="match status" value="1"/>
</dbReference>
<evidence type="ECO:0000313" key="6">
    <source>
        <dbReference type="EMBL" id="MCE7510411.1"/>
    </source>
</evidence>
<proteinExistence type="inferred from homology"/>
<comment type="similarity">
    <text evidence="2">Belongs to the nucleoside triphosphate pyrophosphohydrolase family.</text>
</comment>
<dbReference type="Gene3D" id="1.10.287.1080">
    <property type="entry name" value="MazG-like"/>
    <property type="match status" value="2"/>
</dbReference>
<dbReference type="GO" id="GO:0046047">
    <property type="term" value="P:TTP catabolic process"/>
    <property type="evidence" value="ECO:0007669"/>
    <property type="project" value="TreeGrafter"/>
</dbReference>
<name>A0A9Q3W7N5_9GAMM</name>
<evidence type="ECO:0000256" key="4">
    <source>
        <dbReference type="ARBA" id="ARBA00074799"/>
    </source>
</evidence>
<comment type="catalytic activity">
    <reaction evidence="1">
        <text>ATP + H2O = AMP + diphosphate + H(+)</text>
        <dbReference type="Rhea" id="RHEA:14245"/>
        <dbReference type="ChEBI" id="CHEBI:15377"/>
        <dbReference type="ChEBI" id="CHEBI:15378"/>
        <dbReference type="ChEBI" id="CHEBI:30616"/>
        <dbReference type="ChEBI" id="CHEBI:33019"/>
        <dbReference type="ChEBI" id="CHEBI:456215"/>
        <dbReference type="EC" id="3.6.1.8"/>
    </reaction>
</comment>
<evidence type="ECO:0000256" key="3">
    <source>
        <dbReference type="ARBA" id="ARBA00066372"/>
    </source>
</evidence>
<dbReference type="GO" id="GO:0046052">
    <property type="term" value="P:UTP catabolic process"/>
    <property type="evidence" value="ECO:0007669"/>
    <property type="project" value="TreeGrafter"/>
</dbReference>
<dbReference type="GO" id="GO:0046081">
    <property type="term" value="P:dUTP catabolic process"/>
    <property type="evidence" value="ECO:0007669"/>
    <property type="project" value="TreeGrafter"/>
</dbReference>
<dbReference type="EMBL" id="JAJVKT010000024">
    <property type="protein sequence ID" value="MCE7510411.1"/>
    <property type="molecule type" value="Genomic_DNA"/>
</dbReference>
<dbReference type="GO" id="GO:0006950">
    <property type="term" value="P:response to stress"/>
    <property type="evidence" value="ECO:0007669"/>
    <property type="project" value="UniProtKB-ARBA"/>
</dbReference>
<dbReference type="InterPro" id="IPR011551">
    <property type="entry name" value="NTP_PyrPHydrolase_MazG"/>
</dbReference>
<dbReference type="PANTHER" id="PTHR30522">
    <property type="entry name" value="NUCLEOSIDE TRIPHOSPHATE PYROPHOSPHOHYDROLASE"/>
    <property type="match status" value="1"/>
</dbReference>
<dbReference type="AlphaFoldDB" id="A0A9Q3W7N5"/>
<dbReference type="NCBIfam" id="TIGR00444">
    <property type="entry name" value="mazG"/>
    <property type="match status" value="1"/>
</dbReference>
<sequence>MFHQEVFLSTDNNATSAIAQLLDIMARLRDPEGGCPWDLKQNFDTIAPYTIEEAFEVAEAIARRDYGELKEELGDLLLQVVFHSQMAREAELFDFEQVTRTLSEKMIRRHPHVFGADPAADEQAVNANWEAIKAEERRAKGREHGSALDGVPEGLPALQRATKLQKKAAKVGFDWPGPAPVRAQVEAEWAELDQALDGDNIDAVEDEFGDVLFSLINLARHLKLDPEQALRRANAKFERRFRHMETVSSSPLAGLNTEQLEQLWRHAKDQE</sequence>
<dbReference type="PANTHER" id="PTHR30522:SF0">
    <property type="entry name" value="NUCLEOSIDE TRIPHOSPHATE PYROPHOSPHOHYDROLASE"/>
    <property type="match status" value="1"/>
</dbReference>
<dbReference type="CDD" id="cd11528">
    <property type="entry name" value="NTP-PPase_MazG_Nterm"/>
    <property type="match status" value="1"/>
</dbReference>
<dbReference type="EC" id="3.6.1.8" evidence="3"/>
<organism evidence="6 7">
    <name type="scientific">Alloalcanivorax xenomutans</name>
    <dbReference type="NCBI Taxonomy" id="1094342"/>
    <lineage>
        <taxon>Bacteria</taxon>
        <taxon>Pseudomonadati</taxon>
        <taxon>Pseudomonadota</taxon>
        <taxon>Gammaproteobacteria</taxon>
        <taxon>Oceanospirillales</taxon>
        <taxon>Alcanivoracaceae</taxon>
        <taxon>Alloalcanivorax</taxon>
    </lineage>
</organism>
<evidence type="ECO:0000313" key="7">
    <source>
        <dbReference type="Proteomes" id="UP001107961"/>
    </source>
</evidence>
<dbReference type="FunFam" id="1.10.287.1080:FF:000003">
    <property type="entry name" value="Nucleoside triphosphate pyrophosphohydrolase"/>
    <property type="match status" value="1"/>
</dbReference>
<dbReference type="GO" id="GO:0046076">
    <property type="term" value="P:dTTP catabolic process"/>
    <property type="evidence" value="ECO:0007669"/>
    <property type="project" value="TreeGrafter"/>
</dbReference>
<dbReference type="RefSeq" id="WP_080530691.1">
    <property type="nucleotide sequence ID" value="NZ_OZ246961.1"/>
</dbReference>
<reference evidence="6" key="1">
    <citation type="submission" date="2022-01" db="EMBL/GenBank/DDBJ databases">
        <authorList>
            <person name="Karlyshev A.V."/>
            <person name="Jaspars M."/>
        </authorList>
    </citation>
    <scope>NUCLEOTIDE SEQUENCE</scope>
    <source>
        <strain evidence="6">AGSA3-2</strain>
    </source>
</reference>
<keyword evidence="6" id="KW-0378">Hydrolase</keyword>
<dbReference type="InterPro" id="IPR004518">
    <property type="entry name" value="MazG-like_dom"/>
</dbReference>
<dbReference type="GO" id="GO:0006203">
    <property type="term" value="P:dGTP catabolic process"/>
    <property type="evidence" value="ECO:0007669"/>
    <property type="project" value="TreeGrafter"/>
</dbReference>
<dbReference type="InterPro" id="IPR048011">
    <property type="entry name" value="NTP-PPase_MazG-like_C"/>
</dbReference>
<dbReference type="GO" id="GO:0046061">
    <property type="term" value="P:dATP catabolic process"/>
    <property type="evidence" value="ECO:0007669"/>
    <property type="project" value="TreeGrafter"/>
</dbReference>
<feature type="domain" description="NTP pyrophosphohydrolase MazG-like" evidence="5">
    <location>
        <begin position="185"/>
        <end position="243"/>
    </location>
</feature>